<dbReference type="OrthoDB" id="3554392at2759"/>
<sequence length="219" mass="25273">MLPKRTASEMMGGSRKAEDGLLKRMKEMLKENAGKVTFSNKETREFKDLIRYNSADIAGHKWDIKMWKQRIEAAQKAIRELEQTNKEYREDIEKNRQEILELKQEEEILNPNPSFSSLSAIKMSLKRTALEMVRETELDDPFQKVSKVNLFLSYSNRFDAITDTALLLAAQDRGEDFLKALLKSGKVELEEVIKEALDESEPSSKKKMKMESKETAGDF</sequence>
<evidence type="ECO:0000313" key="4">
    <source>
        <dbReference type="Proteomes" id="UP000297527"/>
    </source>
</evidence>
<dbReference type="EMBL" id="PQXN01000416">
    <property type="protein sequence ID" value="TGO45142.1"/>
    <property type="molecule type" value="Genomic_DNA"/>
</dbReference>
<reference evidence="3 4" key="1">
    <citation type="submission" date="2017-12" db="EMBL/GenBank/DDBJ databases">
        <title>Comparative genomics of Botrytis spp.</title>
        <authorList>
            <person name="Valero-Jimenez C.A."/>
            <person name="Tapia P."/>
            <person name="Veloso J."/>
            <person name="Silva-Moreno E."/>
            <person name="Staats M."/>
            <person name="Valdes J.H."/>
            <person name="Van Kan J.A.L."/>
        </authorList>
    </citation>
    <scope>NUCLEOTIDE SEQUENCE [LARGE SCALE GENOMIC DNA]</scope>
    <source>
        <strain evidence="3 4">MUCL11595</strain>
    </source>
</reference>
<keyword evidence="4" id="KW-1185">Reference proteome</keyword>
<gene>
    <name evidence="3" type="ORF">BCON_0418g00050</name>
</gene>
<name>A0A4Z1HCI9_9HELO</name>
<dbReference type="Gene3D" id="1.20.5.340">
    <property type="match status" value="1"/>
</dbReference>
<keyword evidence="1" id="KW-0175">Coiled coil</keyword>
<comment type="caution">
    <text evidence="3">The sequence shown here is derived from an EMBL/GenBank/DDBJ whole genome shotgun (WGS) entry which is preliminary data.</text>
</comment>
<dbReference type="Proteomes" id="UP000297527">
    <property type="component" value="Unassembled WGS sequence"/>
</dbReference>
<accession>A0A4Z1HCI9</accession>
<evidence type="ECO:0000313" key="3">
    <source>
        <dbReference type="EMBL" id="TGO45142.1"/>
    </source>
</evidence>
<feature type="compositionally biased region" description="Basic and acidic residues" evidence="2">
    <location>
        <begin position="209"/>
        <end position="219"/>
    </location>
</feature>
<organism evidence="3 4">
    <name type="scientific">Botryotinia convoluta</name>
    <dbReference type="NCBI Taxonomy" id="54673"/>
    <lineage>
        <taxon>Eukaryota</taxon>
        <taxon>Fungi</taxon>
        <taxon>Dikarya</taxon>
        <taxon>Ascomycota</taxon>
        <taxon>Pezizomycotina</taxon>
        <taxon>Leotiomycetes</taxon>
        <taxon>Helotiales</taxon>
        <taxon>Sclerotiniaceae</taxon>
        <taxon>Botryotinia</taxon>
    </lineage>
</organism>
<evidence type="ECO:0000256" key="1">
    <source>
        <dbReference type="SAM" id="Coils"/>
    </source>
</evidence>
<protein>
    <submittedName>
        <fullName evidence="3">Uncharacterized protein</fullName>
    </submittedName>
</protein>
<feature type="region of interest" description="Disordered" evidence="2">
    <location>
        <begin position="198"/>
        <end position="219"/>
    </location>
</feature>
<dbReference type="AlphaFoldDB" id="A0A4Z1HCI9"/>
<evidence type="ECO:0000256" key="2">
    <source>
        <dbReference type="SAM" id="MobiDB-lite"/>
    </source>
</evidence>
<proteinExistence type="predicted"/>
<feature type="coiled-coil region" evidence="1">
    <location>
        <begin position="64"/>
        <end position="109"/>
    </location>
</feature>